<reference evidence="5" key="1">
    <citation type="journal article" date="2019" name="Int. J. Syst. Evol. Microbiol.">
        <title>The Global Catalogue of Microorganisms (GCM) 10K type strain sequencing project: providing services to taxonomists for standard genome sequencing and annotation.</title>
        <authorList>
            <consortium name="The Broad Institute Genomics Platform"/>
            <consortium name="The Broad Institute Genome Sequencing Center for Infectious Disease"/>
            <person name="Wu L."/>
            <person name="Ma J."/>
        </authorList>
    </citation>
    <scope>NUCLEOTIDE SEQUENCE [LARGE SCALE GENOMIC DNA]</scope>
    <source>
        <strain evidence="5">CCM 7756</strain>
    </source>
</reference>
<evidence type="ECO:0000256" key="1">
    <source>
        <dbReference type="ARBA" id="ARBA00022723"/>
    </source>
</evidence>
<gene>
    <name evidence="4" type="ORF">ACFOEO_08865</name>
</gene>
<sequence length="216" mass="24593">MDKETLLHDLKRTGEFMGNNKLVWGTAGNISARLNDNQFYVSASGTYLSEITEEEFSLCDENGLVEGKKPSKEHIMHQGIYENRPEINAILHSSPFYSTLVANSDIELPSNYFVEAMYYLERIVRVPYYHPGSKELAEAVKEKSKEGNILLLENHGIIVYDTNLKEARMALETLEYTSKMHITALQNGINMQGLSHGNVEDFLKNSGYKPVRKWPE</sequence>
<dbReference type="RefSeq" id="WP_380654517.1">
    <property type="nucleotide sequence ID" value="NZ_JBHRVQ010000001.1"/>
</dbReference>
<keyword evidence="1" id="KW-0479">Metal-binding</keyword>
<protein>
    <submittedName>
        <fullName evidence="4">Class II aldolase/adducin family protein</fullName>
    </submittedName>
</protein>
<feature type="domain" description="Class II aldolase/adducin N-terminal" evidence="3">
    <location>
        <begin position="8"/>
        <end position="182"/>
    </location>
</feature>
<evidence type="ECO:0000256" key="2">
    <source>
        <dbReference type="ARBA" id="ARBA00023239"/>
    </source>
</evidence>
<dbReference type="PANTHER" id="PTHR22789">
    <property type="entry name" value="FUCULOSE PHOSPHATE ALDOLASE"/>
    <property type="match status" value="1"/>
</dbReference>
<dbReference type="PANTHER" id="PTHR22789:SF0">
    <property type="entry name" value="3-OXO-TETRONATE 4-PHOSPHATE DECARBOXYLASE-RELATED"/>
    <property type="match status" value="1"/>
</dbReference>
<organism evidence="4 5">
    <name type="scientific">Salinicoccus sesuvii</name>
    <dbReference type="NCBI Taxonomy" id="868281"/>
    <lineage>
        <taxon>Bacteria</taxon>
        <taxon>Bacillati</taxon>
        <taxon>Bacillota</taxon>
        <taxon>Bacilli</taxon>
        <taxon>Bacillales</taxon>
        <taxon>Staphylococcaceae</taxon>
        <taxon>Salinicoccus</taxon>
    </lineage>
</organism>
<dbReference type="InterPro" id="IPR001303">
    <property type="entry name" value="Aldolase_II/adducin_N"/>
</dbReference>
<evidence type="ECO:0000259" key="3">
    <source>
        <dbReference type="SMART" id="SM01007"/>
    </source>
</evidence>
<dbReference type="InterPro" id="IPR050197">
    <property type="entry name" value="Aldolase_class_II_sugar_metab"/>
</dbReference>
<dbReference type="InterPro" id="IPR036409">
    <property type="entry name" value="Aldolase_II/adducin_N_sf"/>
</dbReference>
<dbReference type="Gene3D" id="3.40.225.10">
    <property type="entry name" value="Class II aldolase/adducin N-terminal domain"/>
    <property type="match status" value="1"/>
</dbReference>
<evidence type="ECO:0000313" key="5">
    <source>
        <dbReference type="Proteomes" id="UP001595637"/>
    </source>
</evidence>
<dbReference type="Proteomes" id="UP001595637">
    <property type="component" value="Unassembled WGS sequence"/>
</dbReference>
<evidence type="ECO:0000313" key="4">
    <source>
        <dbReference type="EMBL" id="MFC3388680.1"/>
    </source>
</evidence>
<dbReference type="EMBL" id="JBHRVQ010000001">
    <property type="protein sequence ID" value="MFC3388680.1"/>
    <property type="molecule type" value="Genomic_DNA"/>
</dbReference>
<comment type="caution">
    <text evidence="4">The sequence shown here is derived from an EMBL/GenBank/DDBJ whole genome shotgun (WGS) entry which is preliminary data.</text>
</comment>
<keyword evidence="2" id="KW-0456">Lyase</keyword>
<keyword evidence="5" id="KW-1185">Reference proteome</keyword>
<dbReference type="SMART" id="SM01007">
    <property type="entry name" value="Aldolase_II"/>
    <property type="match status" value="1"/>
</dbReference>
<dbReference type="SUPFAM" id="SSF53639">
    <property type="entry name" value="AraD/HMP-PK domain-like"/>
    <property type="match status" value="1"/>
</dbReference>
<accession>A0ABV7N508</accession>
<name>A0ABV7N508_9STAP</name>
<proteinExistence type="predicted"/>
<dbReference type="Pfam" id="PF00596">
    <property type="entry name" value="Aldolase_II"/>
    <property type="match status" value="1"/>
</dbReference>